<name>A0ABT9PAE5_9ACTN</name>
<evidence type="ECO:0000313" key="2">
    <source>
        <dbReference type="EMBL" id="MDP9829648.1"/>
    </source>
</evidence>
<protein>
    <submittedName>
        <fullName evidence="2">NAD(P)/FAD-binding protein YdhS</fullName>
    </submittedName>
</protein>
<dbReference type="InterPro" id="IPR052189">
    <property type="entry name" value="L-asp_N-monooxygenase_NS-form"/>
</dbReference>
<dbReference type="PANTHER" id="PTHR40254">
    <property type="entry name" value="BLR0577 PROTEIN"/>
    <property type="match status" value="1"/>
</dbReference>
<accession>A0ABT9PAE5</accession>
<dbReference type="InterPro" id="IPR038732">
    <property type="entry name" value="HpyO/CreE_NAD-binding"/>
</dbReference>
<dbReference type="RefSeq" id="WP_307248019.1">
    <property type="nucleotide sequence ID" value="NZ_JAUSQZ010000001.1"/>
</dbReference>
<reference evidence="2 3" key="1">
    <citation type="submission" date="2023-07" db="EMBL/GenBank/DDBJ databases">
        <title>Sequencing the genomes of 1000 actinobacteria strains.</title>
        <authorList>
            <person name="Klenk H.-P."/>
        </authorList>
    </citation>
    <scope>NUCLEOTIDE SEQUENCE [LARGE SCALE GENOMIC DNA]</scope>
    <source>
        <strain evidence="2 3">DSM 44388</strain>
    </source>
</reference>
<keyword evidence="3" id="KW-1185">Reference proteome</keyword>
<organism evidence="2 3">
    <name type="scientific">Kineosporia succinea</name>
    <dbReference type="NCBI Taxonomy" id="84632"/>
    <lineage>
        <taxon>Bacteria</taxon>
        <taxon>Bacillati</taxon>
        <taxon>Actinomycetota</taxon>
        <taxon>Actinomycetes</taxon>
        <taxon>Kineosporiales</taxon>
        <taxon>Kineosporiaceae</taxon>
        <taxon>Kineosporia</taxon>
    </lineage>
</organism>
<dbReference type="InterPro" id="IPR036188">
    <property type="entry name" value="FAD/NAD-bd_sf"/>
</dbReference>
<gene>
    <name evidence="2" type="ORF">J2S57_005397</name>
</gene>
<proteinExistence type="predicted"/>
<sequence>MSPGPTHPSVVVVVGGGLGGTATAVRLLGSARAPVEVQIWERRPELRSAGPAYHREGNPWNHIFNIQAGRMSLFREDTFDFIRWANTEADRTGWPAEWREQEFLEHSPAPRRIFQDYLEQRLERARRDAAPGVVLTEVHGRIDDLVPDDTGVRVSGRAFPPGSAAGEERTLRADYVVLATGLELRTPAYAARVRDHPAYLREPYTRRGVRTLENLPSGARVLIVGSVLSAYDTTTLLLRRGHTGDIYLTSGSGSSLRAYPEQHAHEVIELPAPAFADADFASRSRFLEAVGREWRTACARARASHPDLPEAIVSERVAKAWEPHTPAVLSHLATPLLRSLLQEFSTAVATLRVGAMRQAVSPVDDAVASGEQVHRLVGTVEDIRPASGDGLVVRLVHRDGQTREMACDLVVDSFGRQPDYTKAGSPLWRNLLAAGTAVPHERTGRGLEVDEYGHPVRRDGTPAHRVALVGCLREGDEIIRNGRSGAFSLNLAAIKNHSLSVVVDILDALEEPRTAAGPGVEQVREALFARPGTPAGDLALRARDLEIRRLSVQGRGDRETLSADLAACIDSLALRPWPPGATRPLLTVAIRREALQALCDVSVTPKDLTGILGLEPVI</sequence>
<dbReference type="Proteomes" id="UP001235712">
    <property type="component" value="Unassembled WGS sequence"/>
</dbReference>
<feature type="domain" description="FAD-dependent urate hydroxylase HpyO/Asp monooxygenase CreE-like FAD/NAD(P)-binding" evidence="1">
    <location>
        <begin position="12"/>
        <end position="181"/>
    </location>
</feature>
<comment type="caution">
    <text evidence="2">The sequence shown here is derived from an EMBL/GenBank/DDBJ whole genome shotgun (WGS) entry which is preliminary data.</text>
</comment>
<dbReference type="Pfam" id="PF13454">
    <property type="entry name" value="NAD_binding_9"/>
    <property type="match status" value="1"/>
</dbReference>
<dbReference type="PANTHER" id="PTHR40254:SF1">
    <property type="entry name" value="BLR0577 PROTEIN"/>
    <property type="match status" value="1"/>
</dbReference>
<dbReference type="SUPFAM" id="SSF51905">
    <property type="entry name" value="FAD/NAD(P)-binding domain"/>
    <property type="match status" value="2"/>
</dbReference>
<evidence type="ECO:0000313" key="3">
    <source>
        <dbReference type="Proteomes" id="UP001235712"/>
    </source>
</evidence>
<dbReference type="Gene3D" id="3.50.50.60">
    <property type="entry name" value="FAD/NAD(P)-binding domain"/>
    <property type="match status" value="1"/>
</dbReference>
<dbReference type="EMBL" id="JAUSQZ010000001">
    <property type="protein sequence ID" value="MDP9829648.1"/>
    <property type="molecule type" value="Genomic_DNA"/>
</dbReference>
<evidence type="ECO:0000259" key="1">
    <source>
        <dbReference type="Pfam" id="PF13454"/>
    </source>
</evidence>